<evidence type="ECO:0000256" key="1">
    <source>
        <dbReference type="SAM" id="SignalP"/>
    </source>
</evidence>
<evidence type="ECO:0000313" key="4">
    <source>
        <dbReference type="Proteomes" id="UP000534286"/>
    </source>
</evidence>
<gene>
    <name evidence="3" type="ORF">FHR32_006054</name>
</gene>
<sequence length="293" mass="30647">MKPAHTGRRLKVIAPAVVIATSAVALSMTNAPAATATRASSTLTSRPLPCQSPGRSKPTVVLVHGAWADTSSWNGEVDSLQRAGYVVRAIANPLRNLTTDAASVADFLKTISGPIVLAGHSYGGSVITNAAAGIPNVKALVYVDAAAPDVGETTGRLSGSDSALNKNPQSLYDMVPYPGAPKGATDLYLKQNTFVRSFASDLPQNTAIRLWASQRPASTSAFTTPSKAAAWKTIPSWYFISTGDRIITPSSELSMAHRAHSKITEFHGGSHLTLISHPDTVTSVIGSAICSVR</sequence>
<dbReference type="PANTHER" id="PTHR37017:SF11">
    <property type="entry name" value="ESTERASE_LIPASE_THIOESTERASE DOMAIN-CONTAINING PROTEIN"/>
    <property type="match status" value="1"/>
</dbReference>
<comment type="caution">
    <text evidence="3">The sequence shown here is derived from an EMBL/GenBank/DDBJ whole genome shotgun (WGS) entry which is preliminary data.</text>
</comment>
<dbReference type="EMBL" id="JACHJU010000002">
    <property type="protein sequence ID" value="MBB4941677.1"/>
    <property type="molecule type" value="Genomic_DNA"/>
</dbReference>
<dbReference type="SUPFAM" id="SSF53474">
    <property type="entry name" value="alpha/beta-Hydrolases"/>
    <property type="match status" value="1"/>
</dbReference>
<evidence type="ECO:0000259" key="2">
    <source>
        <dbReference type="Pfam" id="PF12697"/>
    </source>
</evidence>
<proteinExistence type="predicted"/>
<dbReference type="RefSeq" id="WP_221466258.1">
    <property type="nucleotide sequence ID" value="NZ_JACHJU010000002.1"/>
</dbReference>
<dbReference type="Gene3D" id="3.40.50.1820">
    <property type="entry name" value="alpha/beta hydrolase"/>
    <property type="match status" value="1"/>
</dbReference>
<accession>A0A7W7S169</accession>
<feature type="domain" description="AB hydrolase-1" evidence="2">
    <location>
        <begin position="60"/>
        <end position="281"/>
    </location>
</feature>
<dbReference type="InterPro" id="IPR052897">
    <property type="entry name" value="Sec-Metab_Biosynth_Hydrolase"/>
</dbReference>
<name>A0A7W7S169_9ACTN</name>
<dbReference type="AlphaFoldDB" id="A0A7W7S169"/>
<organism evidence="3 4">
    <name type="scientific">Streptosporangium album</name>
    <dbReference type="NCBI Taxonomy" id="47479"/>
    <lineage>
        <taxon>Bacteria</taxon>
        <taxon>Bacillati</taxon>
        <taxon>Actinomycetota</taxon>
        <taxon>Actinomycetes</taxon>
        <taxon>Streptosporangiales</taxon>
        <taxon>Streptosporangiaceae</taxon>
        <taxon>Streptosporangium</taxon>
    </lineage>
</organism>
<dbReference type="InterPro" id="IPR000073">
    <property type="entry name" value="AB_hydrolase_1"/>
</dbReference>
<dbReference type="Pfam" id="PF12697">
    <property type="entry name" value="Abhydrolase_6"/>
    <property type="match status" value="1"/>
</dbReference>
<dbReference type="GO" id="GO:0003824">
    <property type="term" value="F:catalytic activity"/>
    <property type="evidence" value="ECO:0007669"/>
    <property type="project" value="UniProtKB-ARBA"/>
</dbReference>
<dbReference type="InterPro" id="IPR029058">
    <property type="entry name" value="AB_hydrolase_fold"/>
</dbReference>
<evidence type="ECO:0000313" key="3">
    <source>
        <dbReference type="EMBL" id="MBB4941677.1"/>
    </source>
</evidence>
<reference evidence="3 4" key="1">
    <citation type="submission" date="2020-08" db="EMBL/GenBank/DDBJ databases">
        <title>Sequencing the genomes of 1000 actinobacteria strains.</title>
        <authorList>
            <person name="Klenk H.-P."/>
        </authorList>
    </citation>
    <scope>NUCLEOTIDE SEQUENCE [LARGE SCALE GENOMIC DNA]</scope>
    <source>
        <strain evidence="3 4">DSM 43023</strain>
    </source>
</reference>
<dbReference type="Proteomes" id="UP000534286">
    <property type="component" value="Unassembled WGS sequence"/>
</dbReference>
<feature type="signal peptide" evidence="1">
    <location>
        <begin position="1"/>
        <end position="33"/>
    </location>
</feature>
<keyword evidence="1" id="KW-0732">Signal</keyword>
<keyword evidence="4" id="KW-1185">Reference proteome</keyword>
<protein>
    <submittedName>
        <fullName evidence="3">Pimeloyl-ACP methyl ester carboxylesterase</fullName>
    </submittedName>
</protein>
<feature type="chain" id="PRO_5031350637" evidence="1">
    <location>
        <begin position="34"/>
        <end position="293"/>
    </location>
</feature>
<dbReference type="PANTHER" id="PTHR37017">
    <property type="entry name" value="AB HYDROLASE-1 DOMAIN-CONTAINING PROTEIN-RELATED"/>
    <property type="match status" value="1"/>
</dbReference>